<dbReference type="GO" id="GO:0009097">
    <property type="term" value="P:isoleucine biosynthetic process"/>
    <property type="evidence" value="ECO:0007669"/>
    <property type="project" value="TreeGrafter"/>
</dbReference>
<gene>
    <name evidence="8" type="ORF">UFOPK4306_00084</name>
</gene>
<dbReference type="InterPro" id="IPR036052">
    <property type="entry name" value="TrpB-like_PALP_sf"/>
</dbReference>
<protein>
    <recommendedName>
        <fullName evidence="3">L-serine ammonia-lyase</fullName>
        <ecNumber evidence="3">4.3.1.17</ecNumber>
    </recommendedName>
</protein>
<evidence type="ECO:0000259" key="7">
    <source>
        <dbReference type="Pfam" id="PF00291"/>
    </source>
</evidence>
<evidence type="ECO:0000313" key="8">
    <source>
        <dbReference type="EMBL" id="CAB5051543.1"/>
    </source>
</evidence>
<proteinExistence type="inferred from homology"/>
<sequence>MTTAAPVVDPVVTGMRCAVCGTRMGIGAPLTWKCPGAVSGDPHLLRFERGVAPLRAGDDPNPFVAFRPYLAWDAFAAAAGLSVEQRVQVIRSLDASIAAVDGTGFRWTPFARSDGLSDALGFSDRGGVWVKDDTGNVAGSHKARHLMTIALHLLVAEQQGLVPWHSVGERPHLAIASCGNAAIAASTIAAAMGWPISVFVPQWSEESVVQRLDSLRATVVRCPRRDTDPPGDPCVLRFREAVASGSIPFAVQGPENAWCHDGGRTIGWELALQFEAAQVHREQPGALDRLFVQVGGGALASGAWSGAADRANIPRLHAVQTQGCAPLARAWHRARALPGGVGSAGAHWRECMWPWEDEPVSTADGILDDETYDWLPIVEAMSSSNGYPVVAPEMLVREAHRLGCASTGIRATPTATAGLAGLLTVRNDVHADENVVVLFTGVVR</sequence>
<evidence type="ECO:0000256" key="5">
    <source>
        <dbReference type="ARBA" id="ARBA00023239"/>
    </source>
</evidence>
<accession>A0A6J7TDW2</accession>
<evidence type="ECO:0000256" key="6">
    <source>
        <dbReference type="ARBA" id="ARBA00049406"/>
    </source>
</evidence>
<comment type="similarity">
    <text evidence="2">Belongs to the serine/threonine dehydratase family.</text>
</comment>
<dbReference type="InterPro" id="IPR050147">
    <property type="entry name" value="Ser/Thr_Dehydratase"/>
</dbReference>
<feature type="domain" description="Tryptophan synthase beta chain-like PALP" evidence="7">
    <location>
        <begin position="104"/>
        <end position="441"/>
    </location>
</feature>
<dbReference type="PANTHER" id="PTHR48078">
    <property type="entry name" value="THREONINE DEHYDRATASE, MITOCHONDRIAL-RELATED"/>
    <property type="match status" value="1"/>
</dbReference>
<dbReference type="GO" id="GO:0004794">
    <property type="term" value="F:threonine deaminase activity"/>
    <property type="evidence" value="ECO:0007669"/>
    <property type="project" value="TreeGrafter"/>
</dbReference>
<dbReference type="Gene3D" id="3.40.50.1100">
    <property type="match status" value="2"/>
</dbReference>
<dbReference type="AlphaFoldDB" id="A0A6J7TDW2"/>
<name>A0A6J7TDW2_9ZZZZ</name>
<organism evidence="8">
    <name type="scientific">freshwater metagenome</name>
    <dbReference type="NCBI Taxonomy" id="449393"/>
    <lineage>
        <taxon>unclassified sequences</taxon>
        <taxon>metagenomes</taxon>
        <taxon>ecological metagenomes</taxon>
    </lineage>
</organism>
<reference evidence="8" key="1">
    <citation type="submission" date="2020-05" db="EMBL/GenBank/DDBJ databases">
        <authorList>
            <person name="Chiriac C."/>
            <person name="Salcher M."/>
            <person name="Ghai R."/>
            <person name="Kavagutti S V."/>
        </authorList>
    </citation>
    <scope>NUCLEOTIDE SEQUENCE</scope>
</reference>
<dbReference type="EC" id="4.3.1.17" evidence="3"/>
<dbReference type="EMBL" id="CAFBQP010000002">
    <property type="protein sequence ID" value="CAB5051543.1"/>
    <property type="molecule type" value="Genomic_DNA"/>
</dbReference>
<keyword evidence="4" id="KW-0663">Pyridoxal phosphate</keyword>
<evidence type="ECO:0000256" key="1">
    <source>
        <dbReference type="ARBA" id="ARBA00001933"/>
    </source>
</evidence>
<evidence type="ECO:0000256" key="4">
    <source>
        <dbReference type="ARBA" id="ARBA00022898"/>
    </source>
</evidence>
<keyword evidence="5" id="KW-0456">Lyase</keyword>
<dbReference type="GO" id="GO:0003941">
    <property type="term" value="F:L-serine ammonia-lyase activity"/>
    <property type="evidence" value="ECO:0007669"/>
    <property type="project" value="UniProtKB-EC"/>
</dbReference>
<dbReference type="Pfam" id="PF00291">
    <property type="entry name" value="PALP"/>
    <property type="match status" value="1"/>
</dbReference>
<dbReference type="PANTHER" id="PTHR48078:SF2">
    <property type="entry name" value="CATABOLIC L-SERINE_THREONINE DEHYDRATASE"/>
    <property type="match status" value="1"/>
</dbReference>
<dbReference type="SUPFAM" id="SSF53686">
    <property type="entry name" value="Tryptophan synthase beta subunit-like PLP-dependent enzymes"/>
    <property type="match status" value="1"/>
</dbReference>
<evidence type="ECO:0000256" key="2">
    <source>
        <dbReference type="ARBA" id="ARBA00010869"/>
    </source>
</evidence>
<dbReference type="InterPro" id="IPR001926">
    <property type="entry name" value="TrpB-like_PALP"/>
</dbReference>
<evidence type="ECO:0000256" key="3">
    <source>
        <dbReference type="ARBA" id="ARBA00012093"/>
    </source>
</evidence>
<dbReference type="GO" id="GO:0006567">
    <property type="term" value="P:L-threonine catabolic process"/>
    <property type="evidence" value="ECO:0007669"/>
    <property type="project" value="TreeGrafter"/>
</dbReference>
<comment type="cofactor">
    <cofactor evidence="1">
        <name>pyridoxal 5'-phosphate</name>
        <dbReference type="ChEBI" id="CHEBI:597326"/>
    </cofactor>
</comment>
<comment type="catalytic activity">
    <reaction evidence="6">
        <text>L-serine = pyruvate + NH4(+)</text>
        <dbReference type="Rhea" id="RHEA:19169"/>
        <dbReference type="ChEBI" id="CHEBI:15361"/>
        <dbReference type="ChEBI" id="CHEBI:28938"/>
        <dbReference type="ChEBI" id="CHEBI:33384"/>
        <dbReference type="EC" id="4.3.1.17"/>
    </reaction>
</comment>
<dbReference type="GO" id="GO:0006565">
    <property type="term" value="P:L-serine catabolic process"/>
    <property type="evidence" value="ECO:0007669"/>
    <property type="project" value="TreeGrafter"/>
</dbReference>